<dbReference type="GO" id="GO:0016740">
    <property type="term" value="F:transferase activity"/>
    <property type="evidence" value="ECO:0007669"/>
    <property type="project" value="UniProtKB-KW"/>
</dbReference>
<dbReference type="InterPro" id="IPR051678">
    <property type="entry name" value="AGP_Transferase"/>
</dbReference>
<dbReference type="Gene3D" id="3.90.1200.10">
    <property type="match status" value="1"/>
</dbReference>
<accession>A0A2T0W7P5</accession>
<organism evidence="2 3">
    <name type="scientific">Alkalibacterium olivapovliticus</name>
    <dbReference type="NCBI Taxonomy" id="99907"/>
    <lineage>
        <taxon>Bacteria</taxon>
        <taxon>Bacillati</taxon>
        <taxon>Bacillota</taxon>
        <taxon>Bacilli</taxon>
        <taxon>Lactobacillales</taxon>
        <taxon>Carnobacteriaceae</taxon>
        <taxon>Alkalibacterium</taxon>
    </lineage>
</organism>
<dbReference type="Pfam" id="PF01636">
    <property type="entry name" value="APH"/>
    <property type="match status" value="1"/>
</dbReference>
<dbReference type="InterPro" id="IPR011009">
    <property type="entry name" value="Kinase-like_dom_sf"/>
</dbReference>
<keyword evidence="3" id="KW-1185">Reference proteome</keyword>
<dbReference type="InterPro" id="IPR002575">
    <property type="entry name" value="Aminoglycoside_PTrfase"/>
</dbReference>
<dbReference type="AlphaFoldDB" id="A0A2T0W7P5"/>
<reference evidence="2 3" key="1">
    <citation type="submission" date="2018-03" db="EMBL/GenBank/DDBJ databases">
        <title>Genomic Encyclopedia of Archaeal and Bacterial Type Strains, Phase II (KMG-II): from individual species to whole genera.</title>
        <authorList>
            <person name="Goeker M."/>
        </authorList>
    </citation>
    <scope>NUCLEOTIDE SEQUENCE [LARGE SCALE GENOMIC DNA]</scope>
    <source>
        <strain evidence="2 3">DSM 13175</strain>
    </source>
</reference>
<sequence>MEQLSQQTRMWVEFQLDGVILSATPLKGGMSSQMTLLEIELRSGKTDVVLREYTDTEWLGLEPDIAFQEAKNLNQAEQLSVTTPVLIAFDHKGESTTYPSLLMSKVEGEVVLKPLNVQKWTEQLALSLVKIHQFEGPTITHQYFRYFNPDQSVTAEWSSRPEKWKRAFTYLSQRPHPADENTFIHRDYHPTNVLFNNEEVSAVVDWTNACIGPKQIDIAHCRWNLAMMYGQKSADLFLEAYKKASPVLDYTPYWDLEALGNVFSEDAPEVYGGWSAFGLKELTEESMIQRMDDFLSQALKQIETTQ</sequence>
<dbReference type="Proteomes" id="UP000238205">
    <property type="component" value="Unassembled WGS sequence"/>
</dbReference>
<dbReference type="PANTHER" id="PTHR21310">
    <property type="entry name" value="AMINOGLYCOSIDE PHOSPHOTRANSFERASE-RELATED-RELATED"/>
    <property type="match status" value="1"/>
</dbReference>
<dbReference type="RefSeq" id="WP_106192801.1">
    <property type="nucleotide sequence ID" value="NZ_PVTO01000009.1"/>
</dbReference>
<dbReference type="SUPFAM" id="SSF56112">
    <property type="entry name" value="Protein kinase-like (PK-like)"/>
    <property type="match status" value="1"/>
</dbReference>
<evidence type="ECO:0000259" key="1">
    <source>
        <dbReference type="Pfam" id="PF01636"/>
    </source>
</evidence>
<dbReference type="EMBL" id="PVTO01000009">
    <property type="protein sequence ID" value="PRY82720.1"/>
    <property type="molecule type" value="Genomic_DNA"/>
</dbReference>
<feature type="domain" description="Aminoglycoside phosphotransferase" evidence="1">
    <location>
        <begin position="24"/>
        <end position="242"/>
    </location>
</feature>
<dbReference type="OrthoDB" id="9800774at2"/>
<keyword evidence="2" id="KW-0808">Transferase</keyword>
<protein>
    <submittedName>
        <fullName evidence="2">Phosphotransferase family enzyme</fullName>
    </submittedName>
</protein>
<evidence type="ECO:0000313" key="2">
    <source>
        <dbReference type="EMBL" id="PRY82720.1"/>
    </source>
</evidence>
<gene>
    <name evidence="2" type="ORF">CLV38_10949</name>
</gene>
<comment type="caution">
    <text evidence="2">The sequence shown here is derived from an EMBL/GenBank/DDBJ whole genome shotgun (WGS) entry which is preliminary data.</text>
</comment>
<evidence type="ECO:0000313" key="3">
    <source>
        <dbReference type="Proteomes" id="UP000238205"/>
    </source>
</evidence>
<proteinExistence type="predicted"/>
<name>A0A2T0W7P5_9LACT</name>